<evidence type="ECO:0000256" key="1">
    <source>
        <dbReference type="SAM" id="MobiDB-lite"/>
    </source>
</evidence>
<sequence length="189" mass="21189">MALRLRKELAEAGHDAGVDTVRWHLEHHHQLALSRATVHRILVRNSAVVPDPSKRPKSSYLRFEAEQPNETWQSDFTQYRHTPPDGTPGVDVEIITWLDDHSRYALHISAHTRITAPIVLATFTETAGQHGYPASTLTDNGMVYTVRFAGGRGGKTKLEVELRRLGITQKNSRPNHPTTCARSSGSNRR</sequence>
<name>A0A417XSG5_9ACTN</name>
<evidence type="ECO:0000259" key="2">
    <source>
        <dbReference type="PROSITE" id="PS50994"/>
    </source>
</evidence>
<proteinExistence type="predicted"/>
<dbReference type="AlphaFoldDB" id="A0A417XSG5"/>
<dbReference type="InterPro" id="IPR036397">
    <property type="entry name" value="RNaseH_sf"/>
</dbReference>
<feature type="domain" description="Integrase catalytic" evidence="2">
    <location>
        <begin position="64"/>
        <end position="189"/>
    </location>
</feature>
<dbReference type="PROSITE" id="PS50994">
    <property type="entry name" value="INTEGRASE"/>
    <property type="match status" value="1"/>
</dbReference>
<dbReference type="Pfam" id="PF00665">
    <property type="entry name" value="rve"/>
    <property type="match status" value="1"/>
</dbReference>
<dbReference type="InterPro" id="IPR001584">
    <property type="entry name" value="Integrase_cat-core"/>
</dbReference>
<reference evidence="3 4" key="1">
    <citation type="submission" date="2018-09" db="EMBL/GenBank/DDBJ databases">
        <title>Genome sequencing of Nocardioides immobilis CCTCC AB 2017083 for comparison to Nocardioides silvaticus.</title>
        <authorList>
            <person name="Li C."/>
            <person name="Wang G."/>
        </authorList>
    </citation>
    <scope>NUCLEOTIDE SEQUENCE [LARGE SCALE GENOMIC DNA]</scope>
    <source>
        <strain evidence="3 4">CCTCC AB 2017083</strain>
    </source>
</reference>
<organism evidence="3 4">
    <name type="scientific">Nocardioides immobilis</name>
    <dbReference type="NCBI Taxonomy" id="2049295"/>
    <lineage>
        <taxon>Bacteria</taxon>
        <taxon>Bacillati</taxon>
        <taxon>Actinomycetota</taxon>
        <taxon>Actinomycetes</taxon>
        <taxon>Propionibacteriales</taxon>
        <taxon>Nocardioidaceae</taxon>
        <taxon>Nocardioides</taxon>
    </lineage>
</organism>
<gene>
    <name evidence="3" type="ORF">D0Z08_30760</name>
</gene>
<dbReference type="GO" id="GO:0015074">
    <property type="term" value="P:DNA integration"/>
    <property type="evidence" value="ECO:0007669"/>
    <property type="project" value="InterPro"/>
</dbReference>
<dbReference type="Proteomes" id="UP000283644">
    <property type="component" value="Unassembled WGS sequence"/>
</dbReference>
<dbReference type="EMBL" id="QXGH01000052">
    <property type="protein sequence ID" value="RHW23255.1"/>
    <property type="molecule type" value="Genomic_DNA"/>
</dbReference>
<keyword evidence="4" id="KW-1185">Reference proteome</keyword>
<comment type="caution">
    <text evidence="3">The sequence shown here is derived from an EMBL/GenBank/DDBJ whole genome shotgun (WGS) entry which is preliminary data.</text>
</comment>
<dbReference type="OrthoDB" id="52928at2"/>
<evidence type="ECO:0000313" key="3">
    <source>
        <dbReference type="EMBL" id="RHW23255.1"/>
    </source>
</evidence>
<feature type="region of interest" description="Disordered" evidence="1">
    <location>
        <begin position="169"/>
        <end position="189"/>
    </location>
</feature>
<protein>
    <submittedName>
        <fullName evidence="3">Transposase</fullName>
    </submittedName>
</protein>
<evidence type="ECO:0000313" key="4">
    <source>
        <dbReference type="Proteomes" id="UP000283644"/>
    </source>
</evidence>
<dbReference type="SUPFAM" id="SSF53098">
    <property type="entry name" value="Ribonuclease H-like"/>
    <property type="match status" value="1"/>
</dbReference>
<dbReference type="Gene3D" id="3.30.420.10">
    <property type="entry name" value="Ribonuclease H-like superfamily/Ribonuclease H"/>
    <property type="match status" value="1"/>
</dbReference>
<dbReference type="InterPro" id="IPR012337">
    <property type="entry name" value="RNaseH-like_sf"/>
</dbReference>
<dbReference type="GO" id="GO:0003676">
    <property type="term" value="F:nucleic acid binding"/>
    <property type="evidence" value="ECO:0007669"/>
    <property type="project" value="InterPro"/>
</dbReference>
<accession>A0A417XSG5</accession>